<feature type="compositionally biased region" description="Basic residues" evidence="1">
    <location>
        <begin position="192"/>
        <end position="202"/>
    </location>
</feature>
<feature type="region of interest" description="Disordered" evidence="1">
    <location>
        <begin position="1"/>
        <end position="66"/>
    </location>
</feature>
<evidence type="ECO:0000313" key="2">
    <source>
        <dbReference type="EMBL" id="GHJ28609.1"/>
    </source>
</evidence>
<comment type="caution">
    <text evidence="2">The sequence shown here is derived from an EMBL/GenBank/DDBJ whole genome shotgun (WGS) entry which is preliminary data.</text>
</comment>
<protein>
    <recommendedName>
        <fullName evidence="4">Helix-turn-helix domain-containing protein</fullName>
    </recommendedName>
</protein>
<accession>A0ABQ3TYZ9</accession>
<proteinExistence type="predicted"/>
<dbReference type="Proteomes" id="UP001054854">
    <property type="component" value="Unassembled WGS sequence"/>
</dbReference>
<feature type="compositionally biased region" description="Basic and acidic residues" evidence="1">
    <location>
        <begin position="20"/>
        <end position="41"/>
    </location>
</feature>
<evidence type="ECO:0000256" key="1">
    <source>
        <dbReference type="SAM" id="MobiDB-lite"/>
    </source>
</evidence>
<organism evidence="2 3">
    <name type="scientific">Streptomyces hygroscopicus</name>
    <dbReference type="NCBI Taxonomy" id="1912"/>
    <lineage>
        <taxon>Bacteria</taxon>
        <taxon>Bacillati</taxon>
        <taxon>Actinomycetota</taxon>
        <taxon>Actinomycetes</taxon>
        <taxon>Kitasatosporales</taxon>
        <taxon>Streptomycetaceae</taxon>
        <taxon>Streptomyces</taxon>
        <taxon>Streptomyces violaceusniger group</taxon>
    </lineage>
</organism>
<feature type="region of interest" description="Disordered" evidence="1">
    <location>
        <begin position="192"/>
        <end position="218"/>
    </location>
</feature>
<keyword evidence="3" id="KW-1185">Reference proteome</keyword>
<reference evidence="2" key="1">
    <citation type="submission" date="2024-05" db="EMBL/GenBank/DDBJ databases">
        <title>Whole genome shotgun sequence of Streptomyces hygroscopicus NBRC 113678.</title>
        <authorList>
            <person name="Komaki H."/>
            <person name="Tamura T."/>
        </authorList>
    </citation>
    <scope>NUCLEOTIDE SEQUENCE</scope>
    <source>
        <strain evidence="2">N11-34</strain>
    </source>
</reference>
<feature type="compositionally biased region" description="Low complexity" evidence="1">
    <location>
        <begin position="208"/>
        <end position="218"/>
    </location>
</feature>
<evidence type="ECO:0008006" key="4">
    <source>
        <dbReference type="Google" id="ProtNLM"/>
    </source>
</evidence>
<sequence>MHPLTATVAPARTPGPPRPETNRDPHERTAWRYRPTDHLPEDGVANSDQPDAARGRRERGNVSDPKAVTWLRPEYEGREDELINLAAGAALVGVSRSAVSNWAKRHSNFPKIALLTGIGDRRVKYVPRAEFLDFARAQLSKKPGPNRPAAPRRAAATLRAEEIAYSERQIARLEELEARQVKALANTRRALKKHRGRLRRAQQRLAEEVAAAAQHARR</sequence>
<feature type="compositionally biased region" description="Basic and acidic residues" evidence="1">
    <location>
        <begin position="51"/>
        <end position="61"/>
    </location>
</feature>
<gene>
    <name evidence="2" type="ORF">TPA0910_30420</name>
</gene>
<dbReference type="EMBL" id="BNEK01000003">
    <property type="protein sequence ID" value="GHJ28609.1"/>
    <property type="molecule type" value="Genomic_DNA"/>
</dbReference>
<name>A0ABQ3TYZ9_STRHY</name>
<evidence type="ECO:0000313" key="3">
    <source>
        <dbReference type="Proteomes" id="UP001054854"/>
    </source>
</evidence>